<gene>
    <name evidence="2" type="ORF">J40TS1_37440</name>
</gene>
<dbReference type="SUPFAM" id="SSF56112">
    <property type="entry name" value="Protein kinase-like (PK-like)"/>
    <property type="match status" value="1"/>
</dbReference>
<evidence type="ECO:0000313" key="3">
    <source>
        <dbReference type="Proteomes" id="UP000683139"/>
    </source>
</evidence>
<dbReference type="AlphaFoldDB" id="A0A919YRW5"/>
<reference evidence="2" key="1">
    <citation type="submission" date="2021-03" db="EMBL/GenBank/DDBJ databases">
        <title>Antimicrobial resistance genes in bacteria isolated from Japanese honey, and their potential for conferring macrolide and lincosamide resistance in the American foulbrood pathogen Paenibacillus larvae.</title>
        <authorList>
            <person name="Okamoto M."/>
            <person name="Kumagai M."/>
            <person name="Kanamori H."/>
            <person name="Takamatsu D."/>
        </authorList>
    </citation>
    <scope>NUCLEOTIDE SEQUENCE</scope>
    <source>
        <strain evidence="2">J40TS1</strain>
    </source>
</reference>
<dbReference type="Proteomes" id="UP000683139">
    <property type="component" value="Unassembled WGS sequence"/>
</dbReference>
<dbReference type="Gene3D" id="3.90.1200.10">
    <property type="match status" value="1"/>
</dbReference>
<dbReference type="InterPro" id="IPR002575">
    <property type="entry name" value="Aminoglycoside_PTrfase"/>
</dbReference>
<accession>A0A919YRW5</accession>
<comment type="caution">
    <text evidence="2">The sequence shown here is derived from an EMBL/GenBank/DDBJ whole genome shotgun (WGS) entry which is preliminary data.</text>
</comment>
<proteinExistence type="predicted"/>
<name>A0A919YRW5_9BACL</name>
<dbReference type="Pfam" id="PF01636">
    <property type="entry name" value="APH"/>
    <property type="match status" value="1"/>
</dbReference>
<dbReference type="RefSeq" id="WP_213518109.1">
    <property type="nucleotide sequence ID" value="NZ_BOSE01000007.1"/>
</dbReference>
<dbReference type="InterPro" id="IPR011009">
    <property type="entry name" value="Kinase-like_dom_sf"/>
</dbReference>
<dbReference type="EMBL" id="BOSE01000007">
    <property type="protein sequence ID" value="GIP18102.1"/>
    <property type="molecule type" value="Genomic_DNA"/>
</dbReference>
<evidence type="ECO:0000259" key="1">
    <source>
        <dbReference type="Pfam" id="PF01636"/>
    </source>
</evidence>
<organism evidence="2 3">
    <name type="scientific">Paenibacillus montaniterrae</name>
    <dbReference type="NCBI Taxonomy" id="429341"/>
    <lineage>
        <taxon>Bacteria</taxon>
        <taxon>Bacillati</taxon>
        <taxon>Bacillota</taxon>
        <taxon>Bacilli</taxon>
        <taxon>Bacillales</taxon>
        <taxon>Paenibacillaceae</taxon>
        <taxon>Paenibacillus</taxon>
    </lineage>
</organism>
<sequence>MKLENEMTRVLEQLQQKEILGSHIVDIKQLSGTTEGRVYSLVDQHNGQYILKFDRLDQIQLVQSFYETYKEIALFPKVLYVDHEQSFILYSYIRGTTHFNRGIKRAWLSTLISNLINHYELYQRADIWGRIDFPCESWHQFNAISIEEAKDNIQDTLPIEDFELVNSLVNKLFHDESTISKYLLHGDTGVHNFVFEQSSFAGVIDPSPIVGPLLYDFMYAFCSSPDDIDTDTLFAAYHLLHHKPVTDSRLIEEVAVQLYCRIGICLRHHKEDLPQYLKAWQYWKGLL</sequence>
<evidence type="ECO:0000313" key="2">
    <source>
        <dbReference type="EMBL" id="GIP18102.1"/>
    </source>
</evidence>
<feature type="domain" description="Aminoglycoside phosphotransferase" evidence="1">
    <location>
        <begin position="26"/>
        <end position="237"/>
    </location>
</feature>
<protein>
    <submittedName>
        <fullName evidence="2">Aminoglycoside phosphotransferase</fullName>
    </submittedName>
</protein>
<keyword evidence="3" id="KW-1185">Reference proteome</keyword>